<dbReference type="FunFam" id="3.40.50.1240:FF:000005">
    <property type="entry name" value="GpmB, Fructose-2,6-bisphosphatase"/>
    <property type="match status" value="1"/>
</dbReference>
<dbReference type="InterPro" id="IPR003094">
    <property type="entry name" value="6Pfruct_kin"/>
</dbReference>
<dbReference type="InterPro" id="IPR013079">
    <property type="entry name" value="6Phosfructo_kin"/>
</dbReference>
<dbReference type="InterPro" id="IPR029033">
    <property type="entry name" value="His_PPase_superfam"/>
</dbReference>
<feature type="compositionally biased region" description="Low complexity" evidence="6">
    <location>
        <begin position="24"/>
        <end position="45"/>
    </location>
</feature>
<dbReference type="GeneID" id="92181144"/>
<dbReference type="FunFam" id="3.40.50.300:FF:000644">
    <property type="entry name" value="GpmB, Fructose-2,6-bisphosphatase"/>
    <property type="match status" value="1"/>
</dbReference>
<dbReference type="PIRSF" id="PIRSF000709">
    <property type="entry name" value="6PFK_2-Ptase"/>
    <property type="match status" value="1"/>
</dbReference>
<dbReference type="CDD" id="cd07067">
    <property type="entry name" value="HP_PGM_like"/>
    <property type="match status" value="1"/>
</dbReference>
<dbReference type="GO" id="GO:0003873">
    <property type="term" value="F:6-phosphofructo-2-kinase activity"/>
    <property type="evidence" value="ECO:0007669"/>
    <property type="project" value="InterPro"/>
</dbReference>
<dbReference type="InterPro" id="IPR013078">
    <property type="entry name" value="His_Pase_superF_clade-1"/>
</dbReference>
<dbReference type="EC" id="3.1.3.46" evidence="2"/>
<evidence type="ECO:0000313" key="9">
    <source>
        <dbReference type="Proteomes" id="UP001388673"/>
    </source>
</evidence>
<dbReference type="SUPFAM" id="SSF53254">
    <property type="entry name" value="Phosphoglycerate mutase-like"/>
    <property type="match status" value="1"/>
</dbReference>
<dbReference type="AlphaFoldDB" id="A0AAW0YKZ9"/>
<dbReference type="InterPro" id="IPR001345">
    <property type="entry name" value="PG/BPGM_mutase_AS"/>
</dbReference>
<dbReference type="EMBL" id="JBCAWK010000007">
    <property type="protein sequence ID" value="KAK8853184.1"/>
    <property type="molecule type" value="Genomic_DNA"/>
</dbReference>
<evidence type="ECO:0000313" key="8">
    <source>
        <dbReference type="EMBL" id="KAK8853184.1"/>
    </source>
</evidence>
<dbReference type="GO" id="GO:0005829">
    <property type="term" value="C:cytosol"/>
    <property type="evidence" value="ECO:0007669"/>
    <property type="project" value="TreeGrafter"/>
</dbReference>
<accession>A0AAW0YKZ9</accession>
<evidence type="ECO:0000256" key="1">
    <source>
        <dbReference type="ARBA" id="ARBA00008408"/>
    </source>
</evidence>
<keyword evidence="9" id="KW-1185">Reference proteome</keyword>
<keyword evidence="4" id="KW-0378">Hydrolase</keyword>
<organism evidence="8 9">
    <name type="scientific">Kwoniella newhampshirensis</name>
    <dbReference type="NCBI Taxonomy" id="1651941"/>
    <lineage>
        <taxon>Eukaryota</taxon>
        <taxon>Fungi</taxon>
        <taxon>Dikarya</taxon>
        <taxon>Basidiomycota</taxon>
        <taxon>Agaricomycotina</taxon>
        <taxon>Tremellomycetes</taxon>
        <taxon>Tremellales</taxon>
        <taxon>Cryptococcaceae</taxon>
        <taxon>Kwoniella</taxon>
    </lineage>
</organism>
<dbReference type="GO" id="GO:0005524">
    <property type="term" value="F:ATP binding"/>
    <property type="evidence" value="ECO:0007669"/>
    <property type="project" value="UniProtKB-KW"/>
</dbReference>
<gene>
    <name evidence="8" type="ORF">IAR55_003886</name>
</gene>
<dbReference type="PANTHER" id="PTHR10606:SF44">
    <property type="entry name" value="6-PHOSPHOFRUCTO 2-KINASE_FRUCTOSE 2,6-BISPHOSPHATASE LONG FORM"/>
    <property type="match status" value="1"/>
</dbReference>
<dbReference type="GO" id="GO:0004331">
    <property type="term" value="F:fructose-2,6-bisphosphate 2-phosphatase activity"/>
    <property type="evidence" value="ECO:0007669"/>
    <property type="project" value="UniProtKB-EC"/>
</dbReference>
<feature type="compositionally biased region" description="Polar residues" evidence="6">
    <location>
        <begin position="12"/>
        <end position="23"/>
    </location>
</feature>
<name>A0AAW0YKZ9_9TREE</name>
<dbReference type="InterPro" id="IPR027417">
    <property type="entry name" value="P-loop_NTPase"/>
</dbReference>
<evidence type="ECO:0000256" key="5">
    <source>
        <dbReference type="ARBA" id="ARBA00022840"/>
    </source>
</evidence>
<reference evidence="8 9" key="1">
    <citation type="journal article" date="2024" name="bioRxiv">
        <title>Comparative genomics of Cryptococcus and Kwoniella reveals pathogenesis evolution and contrasting karyotype dynamics via intercentromeric recombination or chromosome fusion.</title>
        <authorList>
            <person name="Coelho M.A."/>
            <person name="David-Palma M."/>
            <person name="Shea T."/>
            <person name="Bowers K."/>
            <person name="McGinley-Smith S."/>
            <person name="Mohammad A.W."/>
            <person name="Gnirke A."/>
            <person name="Yurkov A.M."/>
            <person name="Nowrousian M."/>
            <person name="Sun S."/>
            <person name="Cuomo C.A."/>
            <person name="Heitman J."/>
        </authorList>
    </citation>
    <scope>NUCLEOTIDE SEQUENCE [LARGE SCALE GENOMIC DNA]</scope>
    <source>
        <strain evidence="8 9">CBS 13917</strain>
    </source>
</reference>
<evidence type="ECO:0000259" key="7">
    <source>
        <dbReference type="Pfam" id="PF01591"/>
    </source>
</evidence>
<comment type="similarity">
    <text evidence="1">In the C-terminal section; belongs to the phosphoglycerate mutase family.</text>
</comment>
<dbReference type="PROSITE" id="PS00175">
    <property type="entry name" value="PG_MUTASE"/>
    <property type="match status" value="1"/>
</dbReference>
<sequence length="687" mass="75801">MSMPPPNVPSKGKSSSQSGTPPVSQLARSNSSSSSKSPSLSATKSRSPKIKALTPNSLIADIKSQNPNAPDKHVAVDPNVLAEAVSRLDMIRSAPAPLSTVPSPAASGASSPKLFGIGAGAGMSTGSSATTPGEGGRLSAPGTPHFGAQTALLRTLDETTRVLRQSSNAPSRAPSVSGIGAVVEKPDYSEAKIVVAMVGLPARGKSYLSNKLMRYLRWLEYNVDVFNVGQLRRSKARDQMQSGQGKVDHSATYFSHTDAKATKTRELLAEESLESLITWLKKEGNVGIMDATNSTFDRREWIRNRISKEPNLQLLFLESFCDDPQVIATNVALKVQSGDPDYKGMSREDAERDFRKRISEYERVYQTITEPDISYCRILNVGQRVTINRIQGYLQSRVAFYLMNLHLKPRSIYLSRHGESMYNVEGKIGGDSDLSPNGWRYAQSLPALVKDNIGDGPLEVWTSTLQRTQQTGSFLPFEKKTWKSLDELDAGVCDGMTYEEIEEKYPEDYESRDEDKFNYRYRGGESYRDVVVRLEPVIMELERQENILIIAHQAILRCLYAYFQARPQEELPYIKIPLHTLIKITPMAYGCHEERYPLPIEAVDTHRPRPSKAKLASGGASVPEPEIIPDLTAKRDYFGNAHGIGLRPEAITQALENQVEMGQLTPKAASKEVEGESVSTGVGETKK</sequence>
<keyword evidence="3" id="KW-0547">Nucleotide-binding</keyword>
<protein>
    <recommendedName>
        <fullName evidence="2">fructose-2,6-bisphosphate 2-phosphatase</fullName>
        <ecNumber evidence="2">3.1.3.46</ecNumber>
    </recommendedName>
</protein>
<keyword evidence="5" id="KW-0067">ATP-binding</keyword>
<dbReference type="PRINTS" id="PR00991">
    <property type="entry name" value="6PFRUCTKNASE"/>
</dbReference>
<dbReference type="KEGG" id="kne:92181144"/>
<evidence type="ECO:0000256" key="2">
    <source>
        <dbReference type="ARBA" id="ARBA00013067"/>
    </source>
</evidence>
<dbReference type="Gene3D" id="3.40.50.300">
    <property type="entry name" value="P-loop containing nucleotide triphosphate hydrolases"/>
    <property type="match status" value="1"/>
</dbReference>
<dbReference type="Proteomes" id="UP001388673">
    <property type="component" value="Unassembled WGS sequence"/>
</dbReference>
<dbReference type="RefSeq" id="XP_066802370.1">
    <property type="nucleotide sequence ID" value="XM_066946991.1"/>
</dbReference>
<dbReference type="GO" id="GO:0006003">
    <property type="term" value="P:fructose 2,6-bisphosphate metabolic process"/>
    <property type="evidence" value="ECO:0007669"/>
    <property type="project" value="InterPro"/>
</dbReference>
<feature type="region of interest" description="Disordered" evidence="6">
    <location>
        <begin position="1"/>
        <end position="73"/>
    </location>
</feature>
<dbReference type="SUPFAM" id="SSF52540">
    <property type="entry name" value="P-loop containing nucleoside triphosphate hydrolases"/>
    <property type="match status" value="1"/>
</dbReference>
<feature type="region of interest" description="Disordered" evidence="6">
    <location>
        <begin position="663"/>
        <end position="687"/>
    </location>
</feature>
<evidence type="ECO:0000256" key="6">
    <source>
        <dbReference type="SAM" id="MobiDB-lite"/>
    </source>
</evidence>
<dbReference type="PANTHER" id="PTHR10606">
    <property type="entry name" value="6-PHOSPHOFRUCTO-2-KINASE/FRUCTOSE-2,6-BISPHOSPHATASE"/>
    <property type="match status" value="1"/>
</dbReference>
<dbReference type="GO" id="GO:0006000">
    <property type="term" value="P:fructose metabolic process"/>
    <property type="evidence" value="ECO:0007669"/>
    <property type="project" value="InterPro"/>
</dbReference>
<dbReference type="Pfam" id="PF01591">
    <property type="entry name" value="6PF2K"/>
    <property type="match status" value="1"/>
</dbReference>
<proteinExistence type="inferred from homology"/>
<evidence type="ECO:0000256" key="4">
    <source>
        <dbReference type="ARBA" id="ARBA00022801"/>
    </source>
</evidence>
<feature type="domain" description="6-phosphofructo-2-kinase" evidence="7">
    <location>
        <begin position="187"/>
        <end position="409"/>
    </location>
</feature>
<comment type="caution">
    <text evidence="8">The sequence shown here is derived from an EMBL/GenBank/DDBJ whole genome shotgun (WGS) entry which is preliminary data.</text>
</comment>
<dbReference type="Pfam" id="PF00300">
    <property type="entry name" value="His_Phos_1"/>
    <property type="match status" value="1"/>
</dbReference>
<evidence type="ECO:0000256" key="3">
    <source>
        <dbReference type="ARBA" id="ARBA00022741"/>
    </source>
</evidence>
<dbReference type="SMART" id="SM00855">
    <property type="entry name" value="PGAM"/>
    <property type="match status" value="1"/>
</dbReference>
<dbReference type="Gene3D" id="3.40.50.1240">
    <property type="entry name" value="Phosphoglycerate mutase-like"/>
    <property type="match status" value="1"/>
</dbReference>
<feature type="compositionally biased region" description="Polar residues" evidence="6">
    <location>
        <begin position="677"/>
        <end position="687"/>
    </location>
</feature>